<dbReference type="Pfam" id="PF14356">
    <property type="entry name" value="DUF4403"/>
    <property type="match status" value="1"/>
</dbReference>
<dbReference type="InterPro" id="IPR025515">
    <property type="entry name" value="DUF4403"/>
</dbReference>
<reference evidence="2 3" key="1">
    <citation type="submission" date="2017-03" db="EMBL/GenBank/DDBJ databases">
        <title>Genome Sequence of Roseovarius mucosus strain SMR3 Isolated from a culture of the Diatom Skeletonema marinoi.</title>
        <authorList>
            <person name="Topel M."/>
            <person name="Pinder M."/>
            <person name="Johansson O.N."/>
            <person name="Kourtchenko O."/>
            <person name="Godhe A."/>
            <person name="Clarke A.K."/>
        </authorList>
    </citation>
    <scope>NUCLEOTIDE SEQUENCE [LARGE SCALE GENOMIC DNA]</scope>
    <source>
        <strain evidence="2 3">SMR3</strain>
        <plasmid evidence="3">psmr3-1</plasmid>
    </source>
</reference>
<dbReference type="OrthoDB" id="1299766at2"/>
<evidence type="ECO:0008006" key="4">
    <source>
        <dbReference type="Google" id="ProtNLM"/>
    </source>
</evidence>
<proteinExistence type="predicted"/>
<accession>A0A1V0RV38</accession>
<keyword evidence="2" id="KW-0614">Plasmid</keyword>
<keyword evidence="3" id="KW-1185">Reference proteome</keyword>
<dbReference type="RefSeq" id="WP_081508702.1">
    <property type="nucleotide sequence ID" value="NZ_CP020475.1"/>
</dbReference>
<keyword evidence="1" id="KW-0732">Signal</keyword>
<feature type="signal peptide" evidence="1">
    <location>
        <begin position="1"/>
        <end position="23"/>
    </location>
</feature>
<evidence type="ECO:0000256" key="1">
    <source>
        <dbReference type="SAM" id="SignalP"/>
    </source>
</evidence>
<geneLocation type="plasmid" evidence="3">
    <name>psmr3-1</name>
</geneLocation>
<feature type="chain" id="PRO_5013341702" description="DUF4403 family protein" evidence="1">
    <location>
        <begin position="24"/>
        <end position="506"/>
    </location>
</feature>
<dbReference type="AlphaFoldDB" id="A0A1V0RV38"/>
<dbReference type="KEGG" id="rmm:ROSMUCSMR3_04102"/>
<dbReference type="EMBL" id="CP020475">
    <property type="protein sequence ID" value="ARE85545.1"/>
    <property type="molecule type" value="Genomic_DNA"/>
</dbReference>
<sequence>MRKLFATTSIISALAMPLGASMANEVVPVVHPDLVSVSQLSVPLSIDLAHLQSRANAALAGRLHTFNENNVHCVKAKWFKTKVPEFRGLKIYSKIVKTKISPDLYCDLRGHVDRRGDLAISGNGSTLNFSLPIHASVTAKTIGIQETAKADATFFISATPGINAEWQPTLDVHSDFRWDRRPEVRLLNMIKVTIGSKVEPKLRAEMAKLEASVPPMLEELNLRVEVEKIWSDVQDPILISKIPQTWAVFVPTAVGVSGFNVVGQSLDTQVFLEGETRVFVGEKPHVEKVALMPLANTAPEAGQFSLAVPIAVQEGEVQTLLDAVPSDMLTFEIDEGIALQGTLKVTDLDIEMHGNGGLSLMADVQFDNRSDWLKAIDIFNWFDVEGRVELSVFPALDESTQTIYAQGLRLDSETNSSLADTLMDVLDLPFVRDALANQLKYDFSEELAEGIAEANAAMNQSVDGVVHISGALVNAGVRDLVIKDGLMLVVAEANGAVSASFGALNN</sequence>
<evidence type="ECO:0000313" key="3">
    <source>
        <dbReference type="Proteomes" id="UP000192273"/>
    </source>
</evidence>
<evidence type="ECO:0000313" key="2">
    <source>
        <dbReference type="EMBL" id="ARE85545.1"/>
    </source>
</evidence>
<protein>
    <recommendedName>
        <fullName evidence="4">DUF4403 family protein</fullName>
    </recommendedName>
</protein>
<dbReference type="Proteomes" id="UP000192273">
    <property type="component" value="Plasmid pSMR3-1"/>
</dbReference>
<name>A0A1V0RV38_9RHOB</name>
<organism evidence="2 3">
    <name type="scientific">Roseovarius mucosus</name>
    <dbReference type="NCBI Taxonomy" id="215743"/>
    <lineage>
        <taxon>Bacteria</taxon>
        <taxon>Pseudomonadati</taxon>
        <taxon>Pseudomonadota</taxon>
        <taxon>Alphaproteobacteria</taxon>
        <taxon>Rhodobacterales</taxon>
        <taxon>Roseobacteraceae</taxon>
        <taxon>Roseovarius</taxon>
    </lineage>
</organism>
<gene>
    <name evidence="2" type="ORF">ROSMUCSMR3_04102</name>
</gene>